<dbReference type="InterPro" id="IPR051258">
    <property type="entry name" value="Diverse_Substrate_Transporter"/>
</dbReference>
<dbReference type="GO" id="GO:0005886">
    <property type="term" value="C:plasma membrane"/>
    <property type="evidence" value="ECO:0007669"/>
    <property type="project" value="UniProtKB-SubCell"/>
</dbReference>
<evidence type="ECO:0000313" key="9">
    <source>
        <dbReference type="Proteomes" id="UP000237082"/>
    </source>
</evidence>
<feature type="transmembrane region" description="Helical" evidence="6">
    <location>
        <begin position="259"/>
        <end position="280"/>
    </location>
</feature>
<feature type="transmembrane region" description="Helical" evidence="6">
    <location>
        <begin position="223"/>
        <end position="247"/>
    </location>
</feature>
<proteinExistence type="predicted"/>
<evidence type="ECO:0000259" key="7">
    <source>
        <dbReference type="Pfam" id="PF00892"/>
    </source>
</evidence>
<evidence type="ECO:0000256" key="1">
    <source>
        <dbReference type="ARBA" id="ARBA00004651"/>
    </source>
</evidence>
<keyword evidence="2" id="KW-1003">Cell membrane</keyword>
<dbReference type="RefSeq" id="WP_103901672.1">
    <property type="nucleotide sequence ID" value="NZ_PQWB01000017.1"/>
</dbReference>
<feature type="transmembrane region" description="Helical" evidence="6">
    <location>
        <begin position="161"/>
        <end position="184"/>
    </location>
</feature>
<accession>A0A2S5DJT3</accession>
<evidence type="ECO:0000313" key="8">
    <source>
        <dbReference type="EMBL" id="POZ63228.1"/>
    </source>
</evidence>
<feature type="transmembrane region" description="Helical" evidence="6">
    <location>
        <begin position="196"/>
        <end position="217"/>
    </location>
</feature>
<dbReference type="PANTHER" id="PTHR42920:SF14">
    <property type="entry name" value="TRANSPORTER, DRUG_METABOLITE EXPORTER FAMILY"/>
    <property type="match status" value="1"/>
</dbReference>
<protein>
    <submittedName>
        <fullName evidence="8">EamA family transporter</fullName>
    </submittedName>
</protein>
<evidence type="ECO:0000256" key="5">
    <source>
        <dbReference type="ARBA" id="ARBA00023136"/>
    </source>
</evidence>
<feature type="transmembrane region" description="Helical" evidence="6">
    <location>
        <begin position="102"/>
        <end position="122"/>
    </location>
</feature>
<keyword evidence="4 6" id="KW-1133">Transmembrane helix</keyword>
<comment type="caution">
    <text evidence="8">The sequence shown here is derived from an EMBL/GenBank/DDBJ whole genome shotgun (WGS) entry which is preliminary data.</text>
</comment>
<reference evidence="9" key="1">
    <citation type="submission" date="2018-02" db="EMBL/GenBank/DDBJ databases">
        <authorList>
            <person name="O'Hara-Hanley K."/>
            <person name="Soby S."/>
        </authorList>
    </citation>
    <scope>NUCLEOTIDE SEQUENCE [LARGE SCALE GENOMIC DNA]</scope>
    <source>
        <strain evidence="9">MWU14-2602</strain>
    </source>
</reference>
<dbReference type="PANTHER" id="PTHR42920">
    <property type="entry name" value="OS03G0707200 PROTEIN-RELATED"/>
    <property type="match status" value="1"/>
</dbReference>
<evidence type="ECO:0000256" key="2">
    <source>
        <dbReference type="ARBA" id="ARBA00022475"/>
    </source>
</evidence>
<feature type="domain" description="EamA" evidence="7">
    <location>
        <begin position="8"/>
        <end position="146"/>
    </location>
</feature>
<dbReference type="Pfam" id="PF00892">
    <property type="entry name" value="EamA"/>
    <property type="match status" value="2"/>
</dbReference>
<evidence type="ECO:0000256" key="6">
    <source>
        <dbReference type="SAM" id="Phobius"/>
    </source>
</evidence>
<keyword evidence="5 6" id="KW-0472">Membrane</keyword>
<organism evidence="8 9">
    <name type="scientific">Chromobacterium alticapitis</name>
    <dbReference type="NCBI Taxonomy" id="2073169"/>
    <lineage>
        <taxon>Bacteria</taxon>
        <taxon>Pseudomonadati</taxon>
        <taxon>Pseudomonadota</taxon>
        <taxon>Betaproteobacteria</taxon>
        <taxon>Neisseriales</taxon>
        <taxon>Chromobacteriaceae</taxon>
        <taxon>Chromobacterium</taxon>
    </lineage>
</organism>
<dbReference type="Proteomes" id="UP000237082">
    <property type="component" value="Unassembled WGS sequence"/>
</dbReference>
<comment type="subcellular location">
    <subcellularLocation>
        <location evidence="1">Cell membrane</location>
        <topology evidence="1">Multi-pass membrane protein</topology>
    </subcellularLocation>
</comment>
<feature type="domain" description="EamA" evidence="7">
    <location>
        <begin position="167"/>
        <end position="300"/>
    </location>
</feature>
<evidence type="ECO:0000256" key="4">
    <source>
        <dbReference type="ARBA" id="ARBA00022989"/>
    </source>
</evidence>
<keyword evidence="9" id="KW-1185">Reference proteome</keyword>
<feature type="transmembrane region" description="Helical" evidence="6">
    <location>
        <begin position="37"/>
        <end position="58"/>
    </location>
</feature>
<feature type="transmembrane region" description="Helical" evidence="6">
    <location>
        <begin position="70"/>
        <end position="90"/>
    </location>
</feature>
<evidence type="ECO:0000256" key="3">
    <source>
        <dbReference type="ARBA" id="ARBA00022692"/>
    </source>
</evidence>
<gene>
    <name evidence="8" type="ORF">C2I19_05330</name>
</gene>
<dbReference type="EMBL" id="PQWB01000017">
    <property type="protein sequence ID" value="POZ63228.1"/>
    <property type="molecule type" value="Genomic_DNA"/>
</dbReference>
<keyword evidence="3 6" id="KW-0812">Transmembrane</keyword>
<name>A0A2S5DJT3_9NEIS</name>
<sequence length="325" mass="34752">MQTRQYLTGILCCLAATISWGAMFPVMTDALRHMDPFTFTALRYSIAGLAFVVLLLFREGPQALSLKGERWGLAWLFGSAGFAGFGFLVFLGQKLAGPSGALTASIMMATMPMLGLFVIWALRKVRPPLFSFGFILMSFCGVVLVITKGDFHAVTSEPSNFVANIPLILGALCWVFYTVGASYFPKWSPYRYTTMTTLLGLTTVFAVTIALILAGAIPQPTLAATVAVAPHLLYMALIAGLMGVLCWNIGNKILTPLNGVLFMDIVPITAFTLSTIAGVVPENMQVAGASLTAVSLLLNNLYQRRAQKKAAAVAVKPALAPAAGR</sequence>
<dbReference type="InterPro" id="IPR000620">
    <property type="entry name" value="EamA_dom"/>
</dbReference>
<dbReference type="OrthoDB" id="4167046at2"/>
<feature type="transmembrane region" description="Helical" evidence="6">
    <location>
        <begin position="286"/>
        <end position="302"/>
    </location>
</feature>
<dbReference type="AlphaFoldDB" id="A0A2S5DJT3"/>
<feature type="transmembrane region" description="Helical" evidence="6">
    <location>
        <begin position="129"/>
        <end position="149"/>
    </location>
</feature>